<evidence type="ECO:0000313" key="4">
    <source>
        <dbReference type="Proteomes" id="UP000182521"/>
    </source>
</evidence>
<accession>A0A1J0KUE8</accession>
<proteinExistence type="predicted"/>
<dbReference type="EMBL" id="CP009654">
    <property type="protein sequence ID" value="APC97416.1"/>
    <property type="molecule type" value="Genomic_DNA"/>
</dbReference>
<dbReference type="RefSeq" id="WP_071663694.1">
    <property type="nucleotide sequence ID" value="NZ_CP009654.1"/>
</dbReference>
<feature type="coiled-coil region" evidence="1">
    <location>
        <begin position="54"/>
        <end position="81"/>
    </location>
</feature>
<dbReference type="STRING" id="1542390.KX01_733"/>
<dbReference type="KEGG" id="frc:KX01_733"/>
<keyword evidence="4" id="KW-1185">Reference proteome</keyword>
<sequence length="108" mass="12480">MSEQEQPRKKLSLSTRKTLTTNRAVTSSNNLKNKLQAKKESSVSNFLKHADSDLASLYEERNDVVEQIKQLEQRLQFAKSEPLQEFLIELKSKDFDLLAKINDRVSEI</sequence>
<organism evidence="3 4">
    <name type="scientific">Francisella frigiditurris</name>
    <dbReference type="NCBI Taxonomy" id="1542390"/>
    <lineage>
        <taxon>Bacteria</taxon>
        <taxon>Pseudomonadati</taxon>
        <taxon>Pseudomonadota</taxon>
        <taxon>Gammaproteobacteria</taxon>
        <taxon>Thiotrichales</taxon>
        <taxon>Francisellaceae</taxon>
        <taxon>Francisella</taxon>
    </lineage>
</organism>
<feature type="compositionally biased region" description="Low complexity" evidence="2">
    <location>
        <begin position="12"/>
        <end position="21"/>
    </location>
</feature>
<dbReference type="OrthoDB" id="5625283at2"/>
<evidence type="ECO:0000313" key="3">
    <source>
        <dbReference type="EMBL" id="APC97416.1"/>
    </source>
</evidence>
<gene>
    <name evidence="3" type="ORF">KX01_733</name>
</gene>
<name>A0A1J0KUE8_9GAMM</name>
<dbReference type="Proteomes" id="UP000182521">
    <property type="component" value="Chromosome"/>
</dbReference>
<keyword evidence="1" id="KW-0175">Coiled coil</keyword>
<feature type="region of interest" description="Disordered" evidence="2">
    <location>
        <begin position="1"/>
        <end position="32"/>
    </location>
</feature>
<reference evidence="4" key="1">
    <citation type="submission" date="2014-10" db="EMBL/GenBank/DDBJ databases">
        <authorList>
            <person name="Kuske C.R."/>
            <person name="Challacombe J.F."/>
            <person name="Daligault H.E."/>
            <person name="Davenport K.W."/>
            <person name="Johnson S.L."/>
            <person name="Siddaramappa S."/>
            <person name="Petersen J.M."/>
        </authorList>
    </citation>
    <scope>NUCLEOTIDE SEQUENCE [LARGE SCALE GENOMIC DNA]</scope>
    <source>
        <strain evidence="4">CA97-1460</strain>
    </source>
</reference>
<protein>
    <submittedName>
        <fullName evidence="3">Uncharacterized protein</fullName>
    </submittedName>
</protein>
<feature type="compositionally biased region" description="Polar residues" evidence="2">
    <location>
        <begin position="22"/>
        <end position="32"/>
    </location>
</feature>
<evidence type="ECO:0000256" key="2">
    <source>
        <dbReference type="SAM" id="MobiDB-lite"/>
    </source>
</evidence>
<evidence type="ECO:0000256" key="1">
    <source>
        <dbReference type="SAM" id="Coils"/>
    </source>
</evidence>
<dbReference type="AlphaFoldDB" id="A0A1J0KUE8"/>